<dbReference type="OrthoDB" id="252722at2759"/>
<dbReference type="SUPFAM" id="SSF57845">
    <property type="entry name" value="B-box zinc-binding domain"/>
    <property type="match status" value="1"/>
</dbReference>
<feature type="domain" description="B box-type" evidence="3">
    <location>
        <begin position="9"/>
        <end position="54"/>
    </location>
</feature>
<name>A0A8B8BDZ4_CRAVI</name>
<organism evidence="4 5">
    <name type="scientific">Crassostrea virginica</name>
    <name type="common">Eastern oyster</name>
    <dbReference type="NCBI Taxonomy" id="6565"/>
    <lineage>
        <taxon>Eukaryota</taxon>
        <taxon>Metazoa</taxon>
        <taxon>Spiralia</taxon>
        <taxon>Lophotrochozoa</taxon>
        <taxon>Mollusca</taxon>
        <taxon>Bivalvia</taxon>
        <taxon>Autobranchia</taxon>
        <taxon>Pteriomorphia</taxon>
        <taxon>Ostreida</taxon>
        <taxon>Ostreoidea</taxon>
        <taxon>Ostreidae</taxon>
        <taxon>Crassostrea</taxon>
    </lineage>
</organism>
<dbReference type="Proteomes" id="UP000694844">
    <property type="component" value="Chromosome 8"/>
</dbReference>
<proteinExistence type="predicted"/>
<evidence type="ECO:0000313" key="5">
    <source>
        <dbReference type="RefSeq" id="XP_022301610.1"/>
    </source>
</evidence>
<keyword evidence="2" id="KW-0175">Coiled coil</keyword>
<dbReference type="InterPro" id="IPR047153">
    <property type="entry name" value="TRIM45/56/19-like"/>
</dbReference>
<dbReference type="InterPro" id="IPR000315">
    <property type="entry name" value="Znf_B-box"/>
</dbReference>
<dbReference type="CDD" id="cd19756">
    <property type="entry name" value="Bbox2"/>
    <property type="match status" value="1"/>
</dbReference>
<keyword evidence="1" id="KW-0479">Metal-binding</keyword>
<evidence type="ECO:0000259" key="3">
    <source>
        <dbReference type="PROSITE" id="PS50119"/>
    </source>
</evidence>
<dbReference type="Pfam" id="PF00643">
    <property type="entry name" value="zf-B_box"/>
    <property type="match status" value="1"/>
</dbReference>
<sequence length="439" mass="50103">MDSKLGSGQDILHCNLCEASCPPLYCDICHINLCKACVGEHLSDISNEHKVVQFENRGLTTKCTNHSTKVCELHCEECNIPICSLCVSSKEHSDHTVVDILKCLSTKKELIKTDLKELQKYIYQKYKEIASDLEVQKHDLSDNSNELKKALTTHGEEFHKEIDIIIQEMQSEIDDQNAKHLKDMEGQADRINQTLEEIMLTIADMRKVLLSNDINFVSAYKSRNEEFKMVPTLRQISLPMFTPQKINREQVYQQIGFLTESDAPIETSAVMSSTKIKTLIEEPFIITSVNIPRKEHTELRSVSRLNDSELWIPGKDKIIQLYNLQGELLQSVQTASGNEPWDITVTLKGRLVYTDPDDRTINIVENVKQIRQLIGTKEWKPLNIACSSSGDLLVIMISNDYGLTQTKLARFSGSTEKQISLWDKKRQSSLFQRFHEVSL</sequence>
<reference evidence="5" key="1">
    <citation type="submission" date="2025-08" db="UniProtKB">
        <authorList>
            <consortium name="RefSeq"/>
        </authorList>
    </citation>
    <scope>IDENTIFICATION</scope>
    <source>
        <tissue evidence="5">Whole sample</tissue>
    </source>
</reference>
<dbReference type="GO" id="GO:0008270">
    <property type="term" value="F:zinc ion binding"/>
    <property type="evidence" value="ECO:0007669"/>
    <property type="project" value="UniProtKB-KW"/>
</dbReference>
<dbReference type="SUPFAM" id="SSF101898">
    <property type="entry name" value="NHL repeat"/>
    <property type="match status" value="1"/>
</dbReference>
<evidence type="ECO:0000256" key="2">
    <source>
        <dbReference type="SAM" id="Coils"/>
    </source>
</evidence>
<dbReference type="GeneID" id="111109685"/>
<dbReference type="Gene3D" id="2.120.10.30">
    <property type="entry name" value="TolB, C-terminal domain"/>
    <property type="match status" value="1"/>
</dbReference>
<evidence type="ECO:0000256" key="1">
    <source>
        <dbReference type="PROSITE-ProRule" id="PRU00024"/>
    </source>
</evidence>
<feature type="coiled-coil region" evidence="2">
    <location>
        <begin position="123"/>
        <end position="150"/>
    </location>
</feature>
<dbReference type="KEGG" id="cvn:111109685"/>
<keyword evidence="1" id="KW-0862">Zinc</keyword>
<dbReference type="Gene3D" id="3.30.160.60">
    <property type="entry name" value="Classic Zinc Finger"/>
    <property type="match status" value="1"/>
</dbReference>
<dbReference type="RefSeq" id="XP_022301610.1">
    <property type="nucleotide sequence ID" value="XM_022445902.1"/>
</dbReference>
<keyword evidence="1" id="KW-0863">Zinc-finger</keyword>
<keyword evidence="4" id="KW-1185">Reference proteome</keyword>
<feature type="domain" description="B box-type" evidence="3">
    <location>
        <begin position="63"/>
        <end position="100"/>
    </location>
</feature>
<dbReference type="InterPro" id="IPR011042">
    <property type="entry name" value="6-blade_b-propeller_TolB-like"/>
</dbReference>
<dbReference type="PANTHER" id="PTHR25462:SF296">
    <property type="entry name" value="MEIOTIC P26, ISOFORM F"/>
    <property type="match status" value="1"/>
</dbReference>
<accession>A0A8B8BDZ4</accession>
<gene>
    <name evidence="5" type="primary">LOC111109685</name>
</gene>
<dbReference type="PROSITE" id="PS50119">
    <property type="entry name" value="ZF_BBOX"/>
    <property type="match status" value="2"/>
</dbReference>
<dbReference type="AlphaFoldDB" id="A0A8B8BDZ4"/>
<protein>
    <submittedName>
        <fullName evidence="5">Probable E3 ubiquitin-protein ligase MID2</fullName>
    </submittedName>
</protein>
<dbReference type="SMART" id="SM00336">
    <property type="entry name" value="BBOX"/>
    <property type="match status" value="1"/>
</dbReference>
<evidence type="ECO:0000313" key="4">
    <source>
        <dbReference type="Proteomes" id="UP000694844"/>
    </source>
</evidence>
<dbReference type="PANTHER" id="PTHR25462">
    <property type="entry name" value="BONUS, ISOFORM C-RELATED"/>
    <property type="match status" value="1"/>
</dbReference>